<keyword evidence="2" id="KW-0436">Ligase</keyword>
<dbReference type="Proteomes" id="UP000242180">
    <property type="component" value="Unassembled WGS sequence"/>
</dbReference>
<comment type="caution">
    <text evidence="2">The sequence shown here is derived from an EMBL/GenBank/DDBJ whole genome shotgun (WGS) entry which is preliminary data.</text>
</comment>
<dbReference type="OrthoDB" id="276239at2759"/>
<dbReference type="OMA" id="SWTMRES"/>
<gene>
    <name evidence="2" type="ORF">BCR43DRAFT_498703</name>
</gene>
<dbReference type="STRING" id="13706.A0A1X2H198"/>
<organism evidence="2 3">
    <name type="scientific">Syncephalastrum racemosum</name>
    <name type="common">Filamentous fungus</name>
    <dbReference type="NCBI Taxonomy" id="13706"/>
    <lineage>
        <taxon>Eukaryota</taxon>
        <taxon>Fungi</taxon>
        <taxon>Fungi incertae sedis</taxon>
        <taxon>Mucoromycota</taxon>
        <taxon>Mucoromycotina</taxon>
        <taxon>Mucoromycetes</taxon>
        <taxon>Mucorales</taxon>
        <taxon>Syncephalastraceae</taxon>
        <taxon>Syncephalastrum</taxon>
    </lineage>
</organism>
<dbReference type="PANTHER" id="PTHR32004">
    <property type="entry name" value="TRNA LIGASE"/>
    <property type="match status" value="1"/>
</dbReference>
<name>A0A1X2H198_SYNRA</name>
<dbReference type="PANTHER" id="PTHR32004:SF1">
    <property type="entry name" value="TRNA LIGASE"/>
    <property type="match status" value="1"/>
</dbReference>
<dbReference type="GO" id="GO:0005634">
    <property type="term" value="C:nucleus"/>
    <property type="evidence" value="ECO:0007669"/>
    <property type="project" value="TreeGrafter"/>
</dbReference>
<keyword evidence="3" id="KW-1185">Reference proteome</keyword>
<dbReference type="EMBL" id="MCGN01000011">
    <property type="protein sequence ID" value="ORY91207.1"/>
    <property type="molecule type" value="Genomic_DNA"/>
</dbReference>
<evidence type="ECO:0000313" key="2">
    <source>
        <dbReference type="EMBL" id="ORY91207.1"/>
    </source>
</evidence>
<dbReference type="InterPro" id="IPR019039">
    <property type="entry name" value="T4-Rnl1-like_N"/>
</dbReference>
<dbReference type="Pfam" id="PF09511">
    <property type="entry name" value="RNA_lig_T4_1"/>
    <property type="match status" value="1"/>
</dbReference>
<feature type="domain" description="T4 RNA ligase 1-like N-terminal" evidence="1">
    <location>
        <begin position="76"/>
        <end position="298"/>
    </location>
</feature>
<proteinExistence type="predicted"/>
<sequence>MTEINDTLEGPPVLPPLPELTEEQDDEVVQELLRIEPTTRDLRSTTYPDVHGLPWRSWNMRESVYKKHARKYPTMARGLFTALDKGVHKVMIRGYDKFFNINETDQTQWHALETETEGPYYVTAKENGCIIFITASNQDRVVVTSKHVVPSPQDDPHVHGGAGYNWLLKHLDAAGHTERDLASWLHDKHITLVAELCDDAFEEHVLAYEPKDSGLYLHGINFNSAAELHTLPSTTVQQVAKYWGMHPTEFVIFDTIDQVKEVANEIDTDGKFRGRAMEGVVIRCRRKDRDFLFKIKNDHYLIYREWREVTKQILHVDANGKAQLKPGVTVKVEKCKYGKTKDYLTWVRARIVDHPEWFTEYKQNKGIIYVREQFERYWETR</sequence>
<evidence type="ECO:0000259" key="1">
    <source>
        <dbReference type="Pfam" id="PF09511"/>
    </source>
</evidence>
<protein>
    <submittedName>
        <fullName evidence="2">RNA ligase-domain-containing protein</fullName>
    </submittedName>
</protein>
<accession>A0A1X2H198</accession>
<dbReference type="GO" id="GO:0006388">
    <property type="term" value="P:tRNA splicing, via endonucleolytic cleavage and ligation"/>
    <property type="evidence" value="ECO:0007669"/>
    <property type="project" value="TreeGrafter"/>
</dbReference>
<evidence type="ECO:0000313" key="3">
    <source>
        <dbReference type="Proteomes" id="UP000242180"/>
    </source>
</evidence>
<dbReference type="AlphaFoldDB" id="A0A1X2H198"/>
<dbReference type="InParanoid" id="A0A1X2H198"/>
<dbReference type="GO" id="GO:0003972">
    <property type="term" value="F:RNA ligase (ATP) activity"/>
    <property type="evidence" value="ECO:0007669"/>
    <property type="project" value="TreeGrafter"/>
</dbReference>
<reference evidence="2 3" key="1">
    <citation type="submission" date="2016-07" db="EMBL/GenBank/DDBJ databases">
        <title>Pervasive Adenine N6-methylation of Active Genes in Fungi.</title>
        <authorList>
            <consortium name="DOE Joint Genome Institute"/>
            <person name="Mondo S.J."/>
            <person name="Dannebaum R.O."/>
            <person name="Kuo R.C."/>
            <person name="Labutti K."/>
            <person name="Haridas S."/>
            <person name="Kuo A."/>
            <person name="Salamov A."/>
            <person name="Ahrendt S.R."/>
            <person name="Lipzen A."/>
            <person name="Sullivan W."/>
            <person name="Andreopoulos W.B."/>
            <person name="Clum A."/>
            <person name="Lindquist E."/>
            <person name="Daum C."/>
            <person name="Ramamoorthy G.K."/>
            <person name="Gryganskyi A."/>
            <person name="Culley D."/>
            <person name="Magnuson J.K."/>
            <person name="James T.Y."/>
            <person name="O'Malley M.A."/>
            <person name="Stajich J.E."/>
            <person name="Spatafora J.W."/>
            <person name="Visel A."/>
            <person name="Grigoriev I.V."/>
        </authorList>
    </citation>
    <scope>NUCLEOTIDE SEQUENCE [LARGE SCALE GENOMIC DNA]</scope>
    <source>
        <strain evidence="2 3">NRRL 2496</strain>
    </source>
</reference>